<dbReference type="PANTHER" id="PTHR14494">
    <property type="entry name" value="ALADIN/ADRACALIN/AAAS"/>
    <property type="match status" value="1"/>
</dbReference>
<dbReference type="Proteomes" id="UP001209570">
    <property type="component" value="Unassembled WGS sequence"/>
</dbReference>
<comment type="caution">
    <text evidence="3">The sequence shown here is derived from an EMBL/GenBank/DDBJ whole genome shotgun (WGS) entry which is preliminary data.</text>
</comment>
<accession>A0AAD5Q6H4</accession>
<dbReference type="AlphaFoldDB" id="A0AAD5Q6H4"/>
<keyword evidence="4" id="KW-1185">Reference proteome</keyword>
<protein>
    <recommendedName>
        <fullName evidence="2">Anaphase-promoting complex subunit 4-like WD40 domain-containing protein</fullName>
    </recommendedName>
</protein>
<feature type="compositionally biased region" description="Basic residues" evidence="1">
    <location>
        <begin position="541"/>
        <end position="553"/>
    </location>
</feature>
<dbReference type="SMART" id="SM00320">
    <property type="entry name" value="WD40"/>
    <property type="match status" value="3"/>
</dbReference>
<dbReference type="InterPro" id="IPR001680">
    <property type="entry name" value="WD40_rpt"/>
</dbReference>
<feature type="region of interest" description="Disordered" evidence="1">
    <location>
        <begin position="541"/>
        <end position="580"/>
    </location>
</feature>
<evidence type="ECO:0000313" key="4">
    <source>
        <dbReference type="Proteomes" id="UP001209570"/>
    </source>
</evidence>
<gene>
    <name evidence="3" type="ORF">P43SY_005028</name>
</gene>
<name>A0AAD5Q6H4_PYTIN</name>
<feature type="domain" description="Anaphase-promoting complex subunit 4-like WD40" evidence="2">
    <location>
        <begin position="140"/>
        <end position="193"/>
    </location>
</feature>
<dbReference type="SUPFAM" id="SSF50978">
    <property type="entry name" value="WD40 repeat-like"/>
    <property type="match status" value="1"/>
</dbReference>
<organism evidence="3 4">
    <name type="scientific">Pythium insidiosum</name>
    <name type="common">Pythiosis disease agent</name>
    <dbReference type="NCBI Taxonomy" id="114742"/>
    <lineage>
        <taxon>Eukaryota</taxon>
        <taxon>Sar</taxon>
        <taxon>Stramenopiles</taxon>
        <taxon>Oomycota</taxon>
        <taxon>Peronosporomycetes</taxon>
        <taxon>Pythiales</taxon>
        <taxon>Pythiaceae</taxon>
        <taxon>Pythium</taxon>
    </lineage>
</organism>
<dbReference type="GO" id="GO:0005643">
    <property type="term" value="C:nuclear pore"/>
    <property type="evidence" value="ECO:0007669"/>
    <property type="project" value="TreeGrafter"/>
</dbReference>
<dbReference type="GO" id="GO:0006913">
    <property type="term" value="P:nucleocytoplasmic transport"/>
    <property type="evidence" value="ECO:0007669"/>
    <property type="project" value="TreeGrafter"/>
</dbReference>
<dbReference type="InterPro" id="IPR015943">
    <property type="entry name" value="WD40/YVTN_repeat-like_dom_sf"/>
</dbReference>
<sequence>MVWAVPNADAVTLGELNGELYSVTPRDELHLGAEFVRRGGTVFSPARVTGLKQRRPFGQQESLTEESDADAMEPHALRLAKQLARALRLFFVADERHVARELVASAKWVVEHVPFVRPVGDDREDASAFVDAKARRAFMEETIATMAWHPTLSILAVAQRDGVVALFDVSTGRWDTRVLEHADQQDITSIQWARLSGGMLAVAARDTVFLWNVSCEKAGKEPELAEVIKHPSAKTISQLCWNEDGSLLAVLGAQSDAVLVIDVTYNRHTELLCHDRCLLLAPRNKALIYPYEMRAKPPSMDVAINAPAIEFAEKQIHSLDRSTFEYVGGKVVSMTWDSSNTRVAVTYAPSTSADGCGDFGDPDLEFLCGDCHADKIEIEKQQALLEYIQTKKGPKKAFTESGIGAVITNLVAPESPTRRGPPSIDHRRALEEFLTRPREKEPGVVNRECVFLEREMQIRETSKAQLRRYMIATDVDDPVDPKEWGRYQYGAPRDVPRHDVDEVTEFAAQMKLKAEKKQMRQSLAKMFTSKLLITPALPRMKSMRSWREKRKTSRVLSDNAKAETNAPGAEGGESKQSNAE</sequence>
<proteinExistence type="predicted"/>
<dbReference type="InterPro" id="IPR045139">
    <property type="entry name" value="Aladin"/>
</dbReference>
<dbReference type="EMBL" id="JAKCXM010000164">
    <property type="protein sequence ID" value="KAJ0400052.1"/>
    <property type="molecule type" value="Genomic_DNA"/>
</dbReference>
<evidence type="ECO:0000256" key="1">
    <source>
        <dbReference type="SAM" id="MobiDB-lite"/>
    </source>
</evidence>
<dbReference type="Pfam" id="PF12894">
    <property type="entry name" value="ANAPC4_WD40"/>
    <property type="match status" value="1"/>
</dbReference>
<dbReference type="InterPro" id="IPR036322">
    <property type="entry name" value="WD40_repeat_dom_sf"/>
</dbReference>
<evidence type="ECO:0000313" key="3">
    <source>
        <dbReference type="EMBL" id="KAJ0400052.1"/>
    </source>
</evidence>
<dbReference type="InterPro" id="IPR024977">
    <property type="entry name" value="Apc4-like_WD40_dom"/>
</dbReference>
<dbReference type="PANTHER" id="PTHR14494:SF0">
    <property type="entry name" value="ALADIN"/>
    <property type="match status" value="1"/>
</dbReference>
<dbReference type="Gene3D" id="2.130.10.10">
    <property type="entry name" value="YVTN repeat-like/Quinoprotein amine dehydrogenase"/>
    <property type="match status" value="1"/>
</dbReference>
<reference evidence="3" key="1">
    <citation type="submission" date="2021-12" db="EMBL/GenBank/DDBJ databases">
        <title>Prjna785345.</title>
        <authorList>
            <person name="Rujirawat T."/>
            <person name="Krajaejun T."/>
        </authorList>
    </citation>
    <scope>NUCLEOTIDE SEQUENCE</scope>
    <source>
        <strain evidence="3">Pi057C3</strain>
    </source>
</reference>
<evidence type="ECO:0000259" key="2">
    <source>
        <dbReference type="Pfam" id="PF12894"/>
    </source>
</evidence>